<feature type="domain" description="Exocyst complex subunit Exo70 C-terminal" evidence="7">
    <location>
        <begin position="345"/>
        <end position="720"/>
    </location>
</feature>
<dbReference type="GO" id="GO:0000145">
    <property type="term" value="C:exocyst"/>
    <property type="evidence" value="ECO:0007669"/>
    <property type="project" value="InterPro"/>
</dbReference>
<dbReference type="InterPro" id="IPR016159">
    <property type="entry name" value="Cullin_repeat-like_dom_sf"/>
</dbReference>
<dbReference type="PANTHER" id="PTHR12542">
    <property type="entry name" value="EXOCYST COMPLEX PROTEIN EXO70"/>
    <property type="match status" value="1"/>
</dbReference>
<gene>
    <name evidence="8" type="ORF">GPM918_LOCUS3884</name>
    <name evidence="9" type="ORF">OVA965_LOCUS10666</name>
    <name evidence="10" type="ORF">SRO942_LOCUS3884</name>
    <name evidence="11" type="ORF">TMI583_LOCUS10662</name>
</gene>
<organism evidence="8 12">
    <name type="scientific">Didymodactylos carnosus</name>
    <dbReference type="NCBI Taxonomy" id="1234261"/>
    <lineage>
        <taxon>Eukaryota</taxon>
        <taxon>Metazoa</taxon>
        <taxon>Spiralia</taxon>
        <taxon>Gnathifera</taxon>
        <taxon>Rotifera</taxon>
        <taxon>Eurotatoria</taxon>
        <taxon>Bdelloidea</taxon>
        <taxon>Philodinida</taxon>
        <taxon>Philodinidae</taxon>
        <taxon>Didymodactylos</taxon>
    </lineage>
</organism>
<evidence type="ECO:0000256" key="4">
    <source>
        <dbReference type="ARBA" id="ARBA00026169"/>
    </source>
</evidence>
<dbReference type="InterPro" id="IPR004140">
    <property type="entry name" value="Exo70"/>
</dbReference>
<evidence type="ECO:0000259" key="7">
    <source>
        <dbReference type="Pfam" id="PF03081"/>
    </source>
</evidence>
<evidence type="ECO:0000256" key="2">
    <source>
        <dbReference type="ARBA" id="ARBA00022448"/>
    </source>
</evidence>
<dbReference type="GO" id="GO:0006887">
    <property type="term" value="P:exocytosis"/>
    <property type="evidence" value="ECO:0007669"/>
    <property type="project" value="UniProtKB-KW"/>
</dbReference>
<reference evidence="8" key="1">
    <citation type="submission" date="2021-02" db="EMBL/GenBank/DDBJ databases">
        <authorList>
            <person name="Nowell W R."/>
        </authorList>
    </citation>
    <scope>NUCLEOTIDE SEQUENCE</scope>
</reference>
<dbReference type="SUPFAM" id="SSF74788">
    <property type="entry name" value="Cullin repeat-like"/>
    <property type="match status" value="1"/>
</dbReference>
<keyword evidence="12" id="KW-1185">Reference proteome</keyword>
<dbReference type="Pfam" id="PF03081">
    <property type="entry name" value="Exo70_C"/>
    <property type="match status" value="1"/>
</dbReference>
<dbReference type="EMBL" id="CAJOBC010000498">
    <property type="protein sequence ID" value="CAF3593633.1"/>
    <property type="molecule type" value="Genomic_DNA"/>
</dbReference>
<evidence type="ECO:0000256" key="1">
    <source>
        <dbReference type="ARBA" id="ARBA00006756"/>
    </source>
</evidence>
<dbReference type="Proteomes" id="UP000677228">
    <property type="component" value="Unassembled WGS sequence"/>
</dbReference>
<dbReference type="Proteomes" id="UP000681722">
    <property type="component" value="Unassembled WGS sequence"/>
</dbReference>
<dbReference type="Proteomes" id="UP000682733">
    <property type="component" value="Unassembled WGS sequence"/>
</dbReference>
<accession>A0A813T6A5</accession>
<evidence type="ECO:0000313" key="8">
    <source>
        <dbReference type="EMBL" id="CAF0808113.1"/>
    </source>
</evidence>
<dbReference type="InterPro" id="IPR046364">
    <property type="entry name" value="Exo70_C"/>
</dbReference>
<feature type="compositionally biased region" description="Low complexity" evidence="6">
    <location>
        <begin position="308"/>
        <end position="321"/>
    </location>
</feature>
<dbReference type="Proteomes" id="UP000663829">
    <property type="component" value="Unassembled WGS sequence"/>
</dbReference>
<evidence type="ECO:0000256" key="5">
    <source>
        <dbReference type="RuleBase" id="RU365026"/>
    </source>
</evidence>
<dbReference type="GO" id="GO:0005546">
    <property type="term" value="F:phosphatidylinositol-4,5-bisphosphate binding"/>
    <property type="evidence" value="ECO:0007669"/>
    <property type="project" value="InterPro"/>
</dbReference>
<protein>
    <recommendedName>
        <fullName evidence="4 5">Exocyst complex component 7</fullName>
    </recommendedName>
    <alternativeName>
        <fullName evidence="5">Exocyst complex component Exo70</fullName>
    </alternativeName>
</protein>
<comment type="caution">
    <text evidence="8">The sequence shown here is derived from an EMBL/GenBank/DDBJ whole genome shotgun (WGS) entry which is preliminary data.</text>
</comment>
<evidence type="ECO:0000313" key="9">
    <source>
        <dbReference type="EMBL" id="CAF0921852.1"/>
    </source>
</evidence>
<evidence type="ECO:0000313" key="10">
    <source>
        <dbReference type="EMBL" id="CAF3593633.1"/>
    </source>
</evidence>
<sequence>MTVFMSDNASRSSESKLQEEKKRLSMLKDALQRSNNLTHGMISTLDNFERKLNSLDDIITPVYDSTNELRLLLTNVEKTLSVCDSVLHYYDVCSELNSTISSGPGGNIIDYLKELEKLEDAVKYFKRVSAQQQGAVSERERVNQLYDLGRRRLLDETDKLIMRYSNPLQAKEVLDLLDQQEQLSANNSSSNSSGFDLQSMQEADLQALRTIIEWFSKIGFRQGLVDLYANRRGTMMRRSLQLLSEYLRSTSVRRLSTSLTYSPNIRARDDKGDTMNRRAGRKIGRKFIRSPAPSKAHLPSNYPIMEEPQTPNSPSSSQQTSVGQSFNLTVSGAVGGQSDDDRETNNYKLMLDSFLILLNRDRDMLQYVFPQELTSLVFTKLAELPLVYMKEEAQRICDTIERTHNKLESKFCVFGQFSVLQWFFKSRQTFSKLYQESDAARRQQFTTLSATFEQSAVSCLRHILDEIKLDSSPPSVGGNVHPLTSHVLAFMEGLLNFEETATIIASLYVDQEQKSSNTPVETNEQKGQYDLGKYFCQLIRWLHVTISKKADLYQRNDTTIRAIFLLNNANYLLKRLENSSLLSILQKYQPDLKSKYEADFHTNIGNYIKCYSPLIIAIQQMLEYDNSQRLPDTKLREKDREQLKDSFNHVNSAIDSLRSQCQEYIISDIDLRHRLRQDGKAEILESFRKYYQKFAHKEFTKNPNKYLRYSPETLERIIDEFFEMKK</sequence>
<dbReference type="Gene3D" id="1.20.1280.170">
    <property type="entry name" value="Exocyst complex component Exo70"/>
    <property type="match status" value="2"/>
</dbReference>
<feature type="region of interest" description="Disordered" evidence="6">
    <location>
        <begin position="288"/>
        <end position="322"/>
    </location>
</feature>
<evidence type="ECO:0000313" key="12">
    <source>
        <dbReference type="Proteomes" id="UP000663829"/>
    </source>
</evidence>
<keyword evidence="3 5" id="KW-0268">Exocytosis</keyword>
<dbReference type="EMBL" id="CAJOBA010003982">
    <property type="protein sequence ID" value="CAF3699264.1"/>
    <property type="molecule type" value="Genomic_DNA"/>
</dbReference>
<comment type="similarity">
    <text evidence="1 5">Belongs to the EXO70 family.</text>
</comment>
<keyword evidence="2 5" id="KW-0813">Transport</keyword>
<evidence type="ECO:0000256" key="3">
    <source>
        <dbReference type="ARBA" id="ARBA00022483"/>
    </source>
</evidence>
<dbReference type="AlphaFoldDB" id="A0A813T6A5"/>
<comment type="function">
    <text evidence="5">Component of the exocyst complex involved in the docking of exocytic vesicles with fusion sites on the plasma membrane.</text>
</comment>
<evidence type="ECO:0000313" key="11">
    <source>
        <dbReference type="EMBL" id="CAF3699264.1"/>
    </source>
</evidence>
<proteinExistence type="inferred from homology"/>
<dbReference type="GO" id="GO:0015031">
    <property type="term" value="P:protein transport"/>
    <property type="evidence" value="ECO:0007669"/>
    <property type="project" value="UniProtKB-KW"/>
</dbReference>
<dbReference type="OrthoDB" id="1922221at2759"/>
<dbReference type="EMBL" id="CAJNOQ010000498">
    <property type="protein sequence ID" value="CAF0808113.1"/>
    <property type="molecule type" value="Genomic_DNA"/>
</dbReference>
<dbReference type="EMBL" id="CAJNOK010003980">
    <property type="protein sequence ID" value="CAF0921852.1"/>
    <property type="molecule type" value="Genomic_DNA"/>
</dbReference>
<name>A0A813T6A5_9BILA</name>
<evidence type="ECO:0000256" key="6">
    <source>
        <dbReference type="SAM" id="MobiDB-lite"/>
    </source>
</evidence>
<keyword evidence="5" id="KW-0653">Protein transport</keyword>
<dbReference type="PANTHER" id="PTHR12542:SF41">
    <property type="entry name" value="EXOCYST COMPLEX COMPONENT 7"/>
    <property type="match status" value="1"/>
</dbReference>